<dbReference type="Pfam" id="PF01541">
    <property type="entry name" value="GIY-YIG"/>
    <property type="match status" value="1"/>
</dbReference>
<dbReference type="OrthoDB" id="2936836at2"/>
<organism evidence="2 3">
    <name type="scientific">Staphylococcus pseudintermedius</name>
    <dbReference type="NCBI Taxonomy" id="283734"/>
    <lineage>
        <taxon>Bacteria</taxon>
        <taxon>Bacillati</taxon>
        <taxon>Bacillota</taxon>
        <taxon>Bacilli</taxon>
        <taxon>Bacillales</taxon>
        <taxon>Staphylococcaceae</taxon>
        <taxon>Staphylococcus</taxon>
        <taxon>Staphylococcus intermedius group</taxon>
    </lineage>
</organism>
<evidence type="ECO:0000313" key="2">
    <source>
        <dbReference type="EMBL" id="REA80120.1"/>
    </source>
</evidence>
<comment type="caution">
    <text evidence="2">The sequence shown here is derived from an EMBL/GenBank/DDBJ whole genome shotgun (WGS) entry which is preliminary data.</text>
</comment>
<dbReference type="Gene3D" id="3.40.1440.10">
    <property type="entry name" value="GIY-YIG endonuclease"/>
    <property type="match status" value="1"/>
</dbReference>
<protein>
    <submittedName>
        <fullName evidence="2">GIY-YIG nuclease family protein</fullName>
    </submittedName>
</protein>
<evidence type="ECO:0000313" key="3">
    <source>
        <dbReference type="Proteomes" id="UP000256409"/>
    </source>
</evidence>
<dbReference type="InterPro" id="IPR006350">
    <property type="entry name" value="Intron_endoG1"/>
</dbReference>
<dbReference type="InterPro" id="IPR000305">
    <property type="entry name" value="GIY-YIG_endonuc"/>
</dbReference>
<dbReference type="InterPro" id="IPR035901">
    <property type="entry name" value="GIY-YIG_endonuc_sf"/>
</dbReference>
<name>A0A3D8ZDH5_STAPS</name>
<accession>A0A3D8ZDH5</accession>
<dbReference type="PROSITE" id="PS50164">
    <property type="entry name" value="GIY_YIG"/>
    <property type="match status" value="1"/>
</dbReference>
<proteinExistence type="predicted"/>
<dbReference type="NCBIfam" id="TIGR01453">
    <property type="entry name" value="grpIintron_endo"/>
    <property type="match status" value="1"/>
</dbReference>
<dbReference type="SMART" id="SM00465">
    <property type="entry name" value="GIYc"/>
    <property type="match status" value="1"/>
</dbReference>
<dbReference type="CDD" id="cd10443">
    <property type="entry name" value="GIY-YIG_HE_Tlr8p_PBC-V_like"/>
    <property type="match status" value="1"/>
</dbReference>
<dbReference type="Proteomes" id="UP000256409">
    <property type="component" value="Unassembled WGS sequence"/>
</dbReference>
<feature type="domain" description="GIY-YIG" evidence="1">
    <location>
        <begin position="1"/>
        <end position="85"/>
    </location>
</feature>
<gene>
    <name evidence="2" type="ORF">DV961_12900</name>
</gene>
<dbReference type="AlphaFoldDB" id="A0A3D8ZDH5"/>
<sequence length="184" mass="21568">MGYEVYKITNKINGKSYVGITTQGIKERFKQHCQAKSCVGNAIRKYGKENFEISLIDVANGHKELMEKEIYWIDYYNTFGSGYNMTVGGEGVSLNKRIQVLLNEQQKKFLKYVEKENEKEIDVEDASFMIKTVLLNLMYTFLISGNERDKRNSARMLSKLRPYLLEEVLRTNVIKREEILRWNI</sequence>
<dbReference type="RefSeq" id="WP_060830220.1">
    <property type="nucleotide sequence ID" value="NZ_BAAFHU010000007.1"/>
</dbReference>
<dbReference type="GO" id="GO:0004519">
    <property type="term" value="F:endonuclease activity"/>
    <property type="evidence" value="ECO:0007669"/>
    <property type="project" value="InterPro"/>
</dbReference>
<dbReference type="EMBL" id="QQPC01000143">
    <property type="protein sequence ID" value="REA80120.1"/>
    <property type="molecule type" value="Genomic_DNA"/>
</dbReference>
<evidence type="ECO:0000259" key="1">
    <source>
        <dbReference type="PROSITE" id="PS50164"/>
    </source>
</evidence>
<reference evidence="3" key="1">
    <citation type="journal article" date="2018" name="Vet. Microbiol.">
        <title>Molecular epidemiology of methicillin-resistant staphylococci amongst veterinary personnel, personnel-owned pets, patients and the hospital environment of two companion animal veterinary hospitals.</title>
        <authorList>
            <person name="Worthing K.A."/>
            <person name="Brown J."/>
            <person name="Gerber L."/>
            <person name="Abraham S."/>
            <person name="Trott D."/>
            <person name="Norris J.M."/>
        </authorList>
    </citation>
    <scope>NUCLEOTIDE SEQUENCE [LARGE SCALE GENOMIC DNA]</scope>
    <source>
        <strain evidence="3">ST496-2</strain>
    </source>
</reference>
<dbReference type="SUPFAM" id="SSF82771">
    <property type="entry name" value="GIY-YIG endonuclease"/>
    <property type="match status" value="1"/>
</dbReference>